<name>A0AAW0UGQ1_SCYPA</name>
<keyword evidence="4" id="KW-1185">Reference proteome</keyword>
<accession>A0AAW0UGQ1</accession>
<evidence type="ECO:0000256" key="2">
    <source>
        <dbReference type="SAM" id="SignalP"/>
    </source>
</evidence>
<proteinExistence type="predicted"/>
<gene>
    <name evidence="3" type="ORF">O3P69_003965</name>
</gene>
<protein>
    <submittedName>
        <fullName evidence="3">Uncharacterized protein</fullName>
    </submittedName>
</protein>
<feature type="chain" id="PRO_5043429926" evidence="2">
    <location>
        <begin position="32"/>
        <end position="281"/>
    </location>
</feature>
<reference evidence="3 4" key="1">
    <citation type="submission" date="2023-03" db="EMBL/GenBank/DDBJ databases">
        <title>High-quality genome of Scylla paramamosain provides insights in environmental adaptation.</title>
        <authorList>
            <person name="Zhang L."/>
        </authorList>
    </citation>
    <scope>NUCLEOTIDE SEQUENCE [LARGE SCALE GENOMIC DNA]</scope>
    <source>
        <strain evidence="3">LZ_2023a</strain>
        <tissue evidence="3">Muscle</tissue>
    </source>
</reference>
<evidence type="ECO:0000313" key="4">
    <source>
        <dbReference type="Proteomes" id="UP001487740"/>
    </source>
</evidence>
<feature type="region of interest" description="Disordered" evidence="1">
    <location>
        <begin position="142"/>
        <end position="161"/>
    </location>
</feature>
<sequence length="281" mass="32600">MMGVRGLQQEVGSVFLLPLLLLLLLVISVVGNNCGCWGTNEVYVQYKPPVSGWFRHKRRFLFERSYTVYTAEPQIHNFQLRYMVTRGNWLLLEKKKRGWNVLSKSNQNSTEQFIISCPTGQCSCQAVKVEGSSCWSINGQYSKSSNNRKPPGNLNHTKPYDSNKKRSQCLLAELQQCLNDNKSRKTDDGCEQYIRPLINSTKLKHKHEHYTYRKYYYNLTKADDHDFWLIESEKKVYAVSRNTGPCPDQLMPDSRTWLRTDDNFTENITVTCTTWDNPSGD</sequence>
<keyword evidence="2" id="KW-0732">Signal</keyword>
<organism evidence="3 4">
    <name type="scientific">Scylla paramamosain</name>
    <name type="common">Mud crab</name>
    <dbReference type="NCBI Taxonomy" id="85552"/>
    <lineage>
        <taxon>Eukaryota</taxon>
        <taxon>Metazoa</taxon>
        <taxon>Ecdysozoa</taxon>
        <taxon>Arthropoda</taxon>
        <taxon>Crustacea</taxon>
        <taxon>Multicrustacea</taxon>
        <taxon>Malacostraca</taxon>
        <taxon>Eumalacostraca</taxon>
        <taxon>Eucarida</taxon>
        <taxon>Decapoda</taxon>
        <taxon>Pleocyemata</taxon>
        <taxon>Brachyura</taxon>
        <taxon>Eubrachyura</taxon>
        <taxon>Portunoidea</taxon>
        <taxon>Portunidae</taxon>
        <taxon>Portuninae</taxon>
        <taxon>Scylla</taxon>
    </lineage>
</organism>
<evidence type="ECO:0000313" key="3">
    <source>
        <dbReference type="EMBL" id="KAK8398468.1"/>
    </source>
</evidence>
<comment type="caution">
    <text evidence="3">The sequence shown here is derived from an EMBL/GenBank/DDBJ whole genome shotgun (WGS) entry which is preliminary data.</text>
</comment>
<dbReference type="Proteomes" id="UP001487740">
    <property type="component" value="Unassembled WGS sequence"/>
</dbReference>
<dbReference type="EMBL" id="JARAKH010000012">
    <property type="protein sequence ID" value="KAK8398468.1"/>
    <property type="molecule type" value="Genomic_DNA"/>
</dbReference>
<feature type="signal peptide" evidence="2">
    <location>
        <begin position="1"/>
        <end position="31"/>
    </location>
</feature>
<dbReference type="AlphaFoldDB" id="A0AAW0UGQ1"/>
<evidence type="ECO:0000256" key="1">
    <source>
        <dbReference type="SAM" id="MobiDB-lite"/>
    </source>
</evidence>